<evidence type="ECO:0000313" key="1">
    <source>
        <dbReference type="EMBL" id="CEM21692.1"/>
    </source>
</evidence>
<accession>A0A0G4G0V9</accession>
<sequence>MAHERAQPSQASQVATDVPLDSPIRELLRTRSRVGFGPSTGTTMTCSLLQIAISNGSQVEVVEALLDAPGVALKNQTLMHHVAACPLSGHRKLRLVKGLLQREPSLATEVDECGRRPVHMFFRYPLNEAALQKELTDLLIATAGPSILRARDMWGMCPRDHVAEPEHRSNKDKELN</sequence>
<reference evidence="1 2" key="1">
    <citation type="submission" date="2014-11" db="EMBL/GenBank/DDBJ databases">
        <authorList>
            <person name="Zhu J."/>
            <person name="Qi W."/>
            <person name="Song R."/>
        </authorList>
    </citation>
    <scope>NUCLEOTIDE SEQUENCE [LARGE SCALE GENOMIC DNA]</scope>
</reference>
<dbReference type="AlphaFoldDB" id="A0A0G4G0V9"/>
<dbReference type="EMBL" id="CDMY01000542">
    <property type="protein sequence ID" value="CEM21692.1"/>
    <property type="molecule type" value="Genomic_DNA"/>
</dbReference>
<dbReference type="VEuPathDB" id="CryptoDB:Vbra_16665"/>
<dbReference type="InterPro" id="IPR036770">
    <property type="entry name" value="Ankyrin_rpt-contain_sf"/>
</dbReference>
<gene>
    <name evidence="1" type="ORF">Vbra_16665</name>
</gene>
<dbReference type="InParanoid" id="A0A0G4G0V9"/>
<dbReference type="Proteomes" id="UP000041254">
    <property type="component" value="Unassembled WGS sequence"/>
</dbReference>
<name>A0A0G4G0V9_VITBC</name>
<dbReference type="Gene3D" id="1.25.40.20">
    <property type="entry name" value="Ankyrin repeat-containing domain"/>
    <property type="match status" value="1"/>
</dbReference>
<evidence type="ECO:0000313" key="2">
    <source>
        <dbReference type="Proteomes" id="UP000041254"/>
    </source>
</evidence>
<proteinExistence type="predicted"/>
<dbReference type="PhylomeDB" id="A0A0G4G0V9"/>
<organism evidence="1 2">
    <name type="scientific">Vitrella brassicaformis (strain CCMP3155)</name>
    <dbReference type="NCBI Taxonomy" id="1169540"/>
    <lineage>
        <taxon>Eukaryota</taxon>
        <taxon>Sar</taxon>
        <taxon>Alveolata</taxon>
        <taxon>Colpodellida</taxon>
        <taxon>Vitrellaceae</taxon>
        <taxon>Vitrella</taxon>
    </lineage>
</organism>
<protein>
    <submittedName>
        <fullName evidence="1">Uncharacterized protein</fullName>
    </submittedName>
</protein>
<keyword evidence="2" id="KW-1185">Reference proteome</keyword>